<name>A0AA90UTL3_9BACT</name>
<evidence type="ECO:0000256" key="1">
    <source>
        <dbReference type="ARBA" id="ARBA00004442"/>
    </source>
</evidence>
<dbReference type="PROSITE" id="PS51257">
    <property type="entry name" value="PROKAR_LIPOPROTEIN"/>
    <property type="match status" value="1"/>
</dbReference>
<keyword evidence="5" id="KW-0998">Cell outer membrane</keyword>
<comment type="similarity">
    <text evidence="2">Belongs to the SusD family.</text>
</comment>
<accession>A0AA90UTL3</accession>
<dbReference type="AlphaFoldDB" id="A0AA90UTL3"/>
<proteinExistence type="inferred from homology"/>
<comment type="subcellular location">
    <subcellularLocation>
        <location evidence="1">Cell outer membrane</location>
    </subcellularLocation>
</comment>
<dbReference type="Proteomes" id="UP000423156">
    <property type="component" value="Unassembled WGS sequence"/>
</dbReference>
<protein>
    <submittedName>
        <fullName evidence="8">RagB/SusD family nutrient uptake outer membrane protein</fullName>
    </submittedName>
</protein>
<dbReference type="InterPro" id="IPR011990">
    <property type="entry name" value="TPR-like_helical_dom_sf"/>
</dbReference>
<feature type="chain" id="PRO_5043278775" evidence="6">
    <location>
        <begin position="19"/>
        <end position="603"/>
    </location>
</feature>
<gene>
    <name evidence="8" type="ORF">F7D71_15145</name>
</gene>
<feature type="signal peptide" evidence="6">
    <location>
        <begin position="1"/>
        <end position="18"/>
    </location>
</feature>
<keyword evidence="3 6" id="KW-0732">Signal</keyword>
<feature type="domain" description="RagB/SusD" evidence="7">
    <location>
        <begin position="328"/>
        <end position="602"/>
    </location>
</feature>
<dbReference type="EMBL" id="VZBZ01000169">
    <property type="protein sequence ID" value="MQN79164.1"/>
    <property type="molecule type" value="Genomic_DNA"/>
</dbReference>
<dbReference type="SUPFAM" id="SSF48452">
    <property type="entry name" value="TPR-like"/>
    <property type="match status" value="1"/>
</dbReference>
<dbReference type="GO" id="GO:0009279">
    <property type="term" value="C:cell outer membrane"/>
    <property type="evidence" value="ECO:0007669"/>
    <property type="project" value="UniProtKB-SubCell"/>
</dbReference>
<sequence>MKLRNIFMILASAALLTACDDVFTPAAENMKDINEMENDPIMAKGFVLTAYRNLPNYEVGTGTDVATDDAVTNEKGANWSKYATGSWTVQSWDPTGRWNNDLSSMQYLHIFLNSNISNIGFLKNANENKLMQRRLTGEAYGLLATHAYYLLRAHAGFDNEGKLLGTQLFDGFVGTDADFNQPRKTFQEHVDFILANIEKADKLLPMDYEPVTSDDKVPAKYDDILNVPEVTSVKDGKMGIYNKVMGENARQLINGLILRAIKARTLLLAASPAFQDPAQNNVTWAQAADAAAEVVDYVGGPSGLPKTGLTYYDNDDEMKNLKNGSNPPEIIWRSTRNAEEIDDEKNNFPPSLYGNGRTNPTQNLVDAFPDAKGYPITDARSEYDESNPYANRDPRLAKYIIYNGATAGVENKVIKTGSSSGDDGIGRRDASTRTGYYMKKMLRMTANCNPSSTSKVTKYSCKARFTEFFLDYAEAANEAWGPKNPGTHAYSAYDVIKAIRHRAGLTDDTYLDECAGDQAKMRELIRNERRLELCFEGFRFWDLRRWNQLDKLTSVQGIDWNNDTFTILPNVEERHFDSYMNYGYIPYSEALKYSNLHQNKGWK</sequence>
<evidence type="ECO:0000256" key="5">
    <source>
        <dbReference type="ARBA" id="ARBA00023237"/>
    </source>
</evidence>
<dbReference type="Pfam" id="PF07980">
    <property type="entry name" value="SusD_RagB"/>
    <property type="match status" value="1"/>
</dbReference>
<evidence type="ECO:0000256" key="2">
    <source>
        <dbReference type="ARBA" id="ARBA00006275"/>
    </source>
</evidence>
<evidence type="ECO:0000256" key="6">
    <source>
        <dbReference type="SAM" id="SignalP"/>
    </source>
</evidence>
<evidence type="ECO:0000313" key="9">
    <source>
        <dbReference type="Proteomes" id="UP000423156"/>
    </source>
</evidence>
<evidence type="ECO:0000256" key="4">
    <source>
        <dbReference type="ARBA" id="ARBA00023136"/>
    </source>
</evidence>
<evidence type="ECO:0000313" key="8">
    <source>
        <dbReference type="EMBL" id="MQN79164.1"/>
    </source>
</evidence>
<evidence type="ECO:0000259" key="7">
    <source>
        <dbReference type="Pfam" id="PF07980"/>
    </source>
</evidence>
<evidence type="ECO:0000256" key="3">
    <source>
        <dbReference type="ARBA" id="ARBA00022729"/>
    </source>
</evidence>
<dbReference type="InterPro" id="IPR012944">
    <property type="entry name" value="SusD_RagB_dom"/>
</dbReference>
<dbReference type="Gene3D" id="1.25.40.390">
    <property type="match status" value="1"/>
</dbReference>
<organism evidence="8 9">
    <name type="scientific">Segatella copri</name>
    <dbReference type="NCBI Taxonomy" id="165179"/>
    <lineage>
        <taxon>Bacteria</taxon>
        <taxon>Pseudomonadati</taxon>
        <taxon>Bacteroidota</taxon>
        <taxon>Bacteroidia</taxon>
        <taxon>Bacteroidales</taxon>
        <taxon>Prevotellaceae</taxon>
        <taxon>Segatella</taxon>
    </lineage>
</organism>
<reference evidence="9" key="1">
    <citation type="submission" date="2019-09" db="EMBL/GenBank/DDBJ databases">
        <title>Distinct polysaccharide growth profiles of human intestinal Prevotella copri isolates.</title>
        <authorList>
            <person name="Fehlner-Peach H."/>
            <person name="Magnabosco C."/>
            <person name="Raghavan V."/>
            <person name="Scher J.U."/>
            <person name="Tett A."/>
            <person name="Cox L.M."/>
            <person name="Gottsegen C."/>
            <person name="Watters A."/>
            <person name="Wiltshire- Gordon J.D."/>
            <person name="Segata N."/>
            <person name="Bonneau R."/>
            <person name="Littman D.R."/>
        </authorList>
    </citation>
    <scope>NUCLEOTIDE SEQUENCE [LARGE SCALE GENOMIC DNA]</scope>
    <source>
        <strain evidence="9">BU41712</strain>
    </source>
</reference>
<dbReference type="RefSeq" id="WP_153093782.1">
    <property type="nucleotide sequence ID" value="NZ_CP156891.1"/>
</dbReference>
<comment type="caution">
    <text evidence="8">The sequence shown here is derived from an EMBL/GenBank/DDBJ whole genome shotgun (WGS) entry which is preliminary data.</text>
</comment>
<keyword evidence="4" id="KW-0472">Membrane</keyword>